<feature type="region of interest" description="Disordered" evidence="1">
    <location>
        <begin position="47"/>
        <end position="114"/>
    </location>
</feature>
<feature type="region of interest" description="Disordered" evidence="1">
    <location>
        <begin position="1"/>
        <end position="23"/>
    </location>
</feature>
<feature type="compositionally biased region" description="Polar residues" evidence="1">
    <location>
        <begin position="88"/>
        <end position="114"/>
    </location>
</feature>
<evidence type="ECO:0000313" key="3">
    <source>
        <dbReference type="Proteomes" id="UP000007177"/>
    </source>
</evidence>
<dbReference type="EMBL" id="CP002987">
    <property type="protein sequence ID" value="AFA50064.1"/>
    <property type="molecule type" value="Genomic_DNA"/>
</dbReference>
<dbReference type="InterPro" id="IPR025577">
    <property type="entry name" value="FlxA"/>
</dbReference>
<evidence type="ECO:0000313" key="2">
    <source>
        <dbReference type="EMBL" id="AFA50064.1"/>
    </source>
</evidence>
<dbReference type="KEGG" id="awo:Awo_c33360"/>
<feature type="compositionally biased region" description="Basic and acidic residues" evidence="1">
    <location>
        <begin position="54"/>
        <end position="63"/>
    </location>
</feature>
<name>H6LKV5_ACEWD</name>
<protein>
    <recommendedName>
        <fullName evidence="4">FlxA-like protein</fullName>
    </recommendedName>
</protein>
<accession>H6LKV5</accession>
<feature type="compositionally biased region" description="Polar residues" evidence="1">
    <location>
        <begin position="64"/>
        <end position="77"/>
    </location>
</feature>
<proteinExistence type="predicted"/>
<dbReference type="HOGENOM" id="CLU_083866_1_0_9"/>
<reference evidence="3" key="1">
    <citation type="submission" date="2011-07" db="EMBL/GenBank/DDBJ databases">
        <title>Complete genome sequence of Acetobacterium woodii.</title>
        <authorList>
            <person name="Poehlein A."/>
            <person name="Schmidt S."/>
            <person name="Kaster A.-K."/>
            <person name="Goenrich M."/>
            <person name="Vollmers J."/>
            <person name="Thuermer A."/>
            <person name="Gottschalk G."/>
            <person name="Thauer R.K."/>
            <person name="Daniel R."/>
            <person name="Mueller V."/>
        </authorList>
    </citation>
    <scope>NUCLEOTIDE SEQUENCE [LARGE SCALE GENOMIC DNA]</scope>
    <source>
        <strain evidence="3">ATCC 29683 / DSM 1030 / JCM 2381 / KCTC 1655 / WB1</strain>
    </source>
</reference>
<gene>
    <name evidence="2" type="ordered locus">Awo_c33360</name>
</gene>
<evidence type="ECO:0000256" key="1">
    <source>
        <dbReference type="SAM" id="MobiDB-lite"/>
    </source>
</evidence>
<feature type="compositionally biased region" description="Basic and acidic residues" evidence="1">
    <location>
        <begin position="78"/>
        <end position="87"/>
    </location>
</feature>
<dbReference type="Pfam" id="PF14282">
    <property type="entry name" value="FlxA"/>
    <property type="match status" value="1"/>
</dbReference>
<keyword evidence="3" id="KW-1185">Reference proteome</keyword>
<sequence>MQIGSALGSGSTNFSGGAAGVSVGTDAQTKNIQKQIENAQKQLQELAENDQLSAEDKMKKRQEINQQISDLNQQLRQHQIDLRKEKLQSTASSTDDHQSSQAKINSSPQNVKGTGLSQAGMMAVISGDAVMKQAQVQERVVTNMNGRVGVLESEIKLNKSRGASTKSQEAELADTQKNIKKATSSQIEALADANDKKPEADKADETENNQTTKTTTDEDTEKEKNSMVAVNAGSEEIASTERATSKGSKSIDIRV</sequence>
<dbReference type="Proteomes" id="UP000007177">
    <property type="component" value="Chromosome"/>
</dbReference>
<reference evidence="2 3" key="2">
    <citation type="journal article" date="2012" name="PLoS ONE">
        <title>An ancient pathway combining carbon dioxide fixation with the generation and utilization of a sodium ion gradient for ATP synthesis.</title>
        <authorList>
            <person name="Poehlein A."/>
            <person name="Schmidt S."/>
            <person name="Kaster A.K."/>
            <person name="Goenrich M."/>
            <person name="Vollmers J."/>
            <person name="Thurmer A."/>
            <person name="Bertsch J."/>
            <person name="Schuchmann K."/>
            <person name="Voigt B."/>
            <person name="Hecker M."/>
            <person name="Daniel R."/>
            <person name="Thauer R.K."/>
            <person name="Gottschalk G."/>
            <person name="Muller V."/>
        </authorList>
    </citation>
    <scope>NUCLEOTIDE SEQUENCE [LARGE SCALE GENOMIC DNA]</scope>
    <source>
        <strain evidence="3">ATCC 29683 / DSM 1030 / JCM 2381 / KCTC 1655 / WB1</strain>
    </source>
</reference>
<organism evidence="2 3">
    <name type="scientific">Acetobacterium woodii (strain ATCC 29683 / DSM 1030 / JCM 2381 / KCTC 1655 / WB1)</name>
    <dbReference type="NCBI Taxonomy" id="931626"/>
    <lineage>
        <taxon>Bacteria</taxon>
        <taxon>Bacillati</taxon>
        <taxon>Bacillota</taxon>
        <taxon>Clostridia</taxon>
        <taxon>Eubacteriales</taxon>
        <taxon>Eubacteriaceae</taxon>
        <taxon>Acetobacterium</taxon>
    </lineage>
</organism>
<evidence type="ECO:0008006" key="4">
    <source>
        <dbReference type="Google" id="ProtNLM"/>
    </source>
</evidence>
<dbReference type="AlphaFoldDB" id="H6LKV5"/>
<feature type="region of interest" description="Disordered" evidence="1">
    <location>
        <begin position="159"/>
        <end position="255"/>
    </location>
</feature>
<feature type="compositionally biased region" description="Basic and acidic residues" evidence="1">
    <location>
        <begin position="193"/>
        <end position="205"/>
    </location>
</feature>
<dbReference type="eggNOG" id="COG4223">
    <property type="taxonomic scope" value="Bacteria"/>
</dbReference>
<dbReference type="STRING" id="931626.Awo_c33360"/>